<proteinExistence type="predicted"/>
<dbReference type="EMBL" id="JACXVP010000005">
    <property type="protein sequence ID" value="KAG5605649.1"/>
    <property type="molecule type" value="Genomic_DNA"/>
</dbReference>
<feature type="region of interest" description="Disordered" evidence="1">
    <location>
        <begin position="53"/>
        <end position="72"/>
    </location>
</feature>
<dbReference type="OrthoDB" id="1300573at2759"/>
<evidence type="ECO:0000313" key="3">
    <source>
        <dbReference type="Proteomes" id="UP000824120"/>
    </source>
</evidence>
<protein>
    <submittedName>
        <fullName evidence="2">Uncharacterized protein</fullName>
    </submittedName>
</protein>
<name>A0A9J5YYE8_SOLCO</name>
<gene>
    <name evidence="2" type="ORF">H5410_027141</name>
</gene>
<organism evidence="2 3">
    <name type="scientific">Solanum commersonii</name>
    <name type="common">Commerson's wild potato</name>
    <name type="synonym">Commerson's nightshade</name>
    <dbReference type="NCBI Taxonomy" id="4109"/>
    <lineage>
        <taxon>Eukaryota</taxon>
        <taxon>Viridiplantae</taxon>
        <taxon>Streptophyta</taxon>
        <taxon>Embryophyta</taxon>
        <taxon>Tracheophyta</taxon>
        <taxon>Spermatophyta</taxon>
        <taxon>Magnoliopsida</taxon>
        <taxon>eudicotyledons</taxon>
        <taxon>Gunneridae</taxon>
        <taxon>Pentapetalae</taxon>
        <taxon>asterids</taxon>
        <taxon>lamiids</taxon>
        <taxon>Solanales</taxon>
        <taxon>Solanaceae</taxon>
        <taxon>Solanoideae</taxon>
        <taxon>Solaneae</taxon>
        <taxon>Solanum</taxon>
    </lineage>
</organism>
<keyword evidence="3" id="KW-1185">Reference proteome</keyword>
<comment type="caution">
    <text evidence="2">The sequence shown here is derived from an EMBL/GenBank/DDBJ whole genome shotgun (WGS) entry which is preliminary data.</text>
</comment>
<accession>A0A9J5YYE8</accession>
<evidence type="ECO:0000256" key="1">
    <source>
        <dbReference type="SAM" id="MobiDB-lite"/>
    </source>
</evidence>
<dbReference type="AlphaFoldDB" id="A0A9J5YYE8"/>
<evidence type="ECO:0000313" key="2">
    <source>
        <dbReference type="EMBL" id="KAG5605649.1"/>
    </source>
</evidence>
<sequence>MYFSPNIVLHDTESHNRLKGNDIDLEGSMIGTDISEEFQDTLPIDVNVSPRFLKNERRGNKQGNGNNDRSIRVQPMRRNGQPLVNWGIPVYFKIQRRKLEVNQCLTLNMKILKIAFLHGLQEWFDHMEMEYLVRTNSNHGPMFSTLEARGRHKKCF</sequence>
<reference evidence="2 3" key="1">
    <citation type="submission" date="2020-09" db="EMBL/GenBank/DDBJ databases">
        <title>De no assembly of potato wild relative species, Solanum commersonii.</title>
        <authorList>
            <person name="Cho K."/>
        </authorList>
    </citation>
    <scope>NUCLEOTIDE SEQUENCE [LARGE SCALE GENOMIC DNA]</scope>
    <source>
        <strain evidence="2">LZ3.2</strain>
        <tissue evidence="2">Leaf</tissue>
    </source>
</reference>
<dbReference type="Proteomes" id="UP000824120">
    <property type="component" value="Chromosome 5"/>
</dbReference>